<keyword evidence="4 6" id="KW-0521">NADP</keyword>
<comment type="cofactor">
    <cofactor evidence="6">
        <name>FAD</name>
        <dbReference type="ChEBI" id="CHEBI:57692"/>
    </cofactor>
    <text evidence="6">Binds 1 FAD per subunit.</text>
</comment>
<keyword evidence="10" id="KW-1185">Reference proteome</keyword>
<proteinExistence type="inferred from homology"/>
<dbReference type="GO" id="GO:0004324">
    <property type="term" value="F:ferredoxin-NADP+ reductase activity"/>
    <property type="evidence" value="ECO:0007669"/>
    <property type="project" value="UniProtKB-UniRule"/>
</dbReference>
<dbReference type="Pfam" id="PF07992">
    <property type="entry name" value="Pyr_redox_2"/>
    <property type="match status" value="1"/>
</dbReference>
<dbReference type="HAMAP" id="MF_01685">
    <property type="entry name" value="FENR2"/>
    <property type="match status" value="1"/>
</dbReference>
<dbReference type="PRINTS" id="PR00469">
    <property type="entry name" value="PNDRDTASEII"/>
</dbReference>
<dbReference type="PRINTS" id="PR00368">
    <property type="entry name" value="FADPNR"/>
</dbReference>
<dbReference type="Proteomes" id="UP000288028">
    <property type="component" value="Unassembled WGS sequence"/>
</dbReference>
<sequence length="338" mass="37824">MRDSMEDVIIVGGGPAGLYSAFYCGLREMSVKVIEGQHFLGGKLNVYKDKNVWDVGGVAPQPAKEIIKTLVEQANTFNPTFVLGKSVVDVSKEEVGFSVQTNDGEKHYAKTIILGTGTGISLPKKLDFVYPNQFETTNLYYDIPSVEAFKGKKVVISGGNSKSFQWAKKLAEVAEKVYFIYRKDLVKGSEKDIDSLMANERITCLFDQKITNLMTQDNQRIHSVEITHFIEESKDYLEVDAVFISHGVNKNNPLIHENSVFDLEKNLHFKIDEKGETSMEGVFAAGDSAFYDCKLRMIAESFHDAIVASNAAKRKIDPKAPERGKVSSHHKDLRNREI</sequence>
<comment type="subunit">
    <text evidence="1 6">Homodimer.</text>
</comment>
<feature type="binding site" evidence="6">
    <location>
        <position position="47"/>
    </location>
    <ligand>
        <name>FAD</name>
        <dbReference type="ChEBI" id="CHEBI:57692"/>
    </ligand>
</feature>
<feature type="binding site" evidence="6">
    <location>
        <position position="43"/>
    </location>
    <ligand>
        <name>FAD</name>
        <dbReference type="ChEBI" id="CHEBI:57692"/>
    </ligand>
</feature>
<dbReference type="InterPro" id="IPR023753">
    <property type="entry name" value="FAD/NAD-binding_dom"/>
</dbReference>
<keyword evidence="2 6" id="KW-0285">Flavoprotein</keyword>
<evidence type="ECO:0000256" key="6">
    <source>
        <dbReference type="HAMAP-Rule" id="MF_01685"/>
    </source>
</evidence>
<dbReference type="SUPFAM" id="SSF51905">
    <property type="entry name" value="FAD/NAD(P)-binding domain"/>
    <property type="match status" value="1"/>
</dbReference>
<feature type="binding site" evidence="6">
    <location>
        <position position="35"/>
    </location>
    <ligand>
        <name>FAD</name>
        <dbReference type="ChEBI" id="CHEBI:57692"/>
    </ligand>
</feature>
<feature type="domain" description="FAD/NAD(P)-binding" evidence="8">
    <location>
        <begin position="7"/>
        <end position="299"/>
    </location>
</feature>
<evidence type="ECO:0000256" key="5">
    <source>
        <dbReference type="ARBA" id="ARBA00023002"/>
    </source>
</evidence>
<dbReference type="InterPro" id="IPR022890">
    <property type="entry name" value="Fd--NADP_Rdtase_type_2"/>
</dbReference>
<evidence type="ECO:0000256" key="7">
    <source>
        <dbReference type="SAM" id="MobiDB-lite"/>
    </source>
</evidence>
<feature type="binding site" evidence="6">
    <location>
        <position position="287"/>
    </location>
    <ligand>
        <name>FAD</name>
        <dbReference type="ChEBI" id="CHEBI:57692"/>
    </ligand>
</feature>
<dbReference type="EC" id="1.18.1.2" evidence="6"/>
<feature type="compositionally biased region" description="Basic and acidic residues" evidence="7">
    <location>
        <begin position="316"/>
        <end position="325"/>
    </location>
</feature>
<dbReference type="InterPro" id="IPR036188">
    <property type="entry name" value="FAD/NAD-bd_sf"/>
</dbReference>
<feature type="binding site" evidence="6">
    <location>
        <position position="328"/>
    </location>
    <ligand>
        <name>FAD</name>
        <dbReference type="ChEBI" id="CHEBI:57692"/>
    </ligand>
</feature>
<organism evidence="9 10">
    <name type="scientific">Vagococcus carniphilus</name>
    <dbReference type="NCBI Taxonomy" id="218144"/>
    <lineage>
        <taxon>Bacteria</taxon>
        <taxon>Bacillati</taxon>
        <taxon>Bacillota</taxon>
        <taxon>Bacilli</taxon>
        <taxon>Lactobacillales</taxon>
        <taxon>Enterococcaceae</taxon>
        <taxon>Vagococcus</taxon>
    </lineage>
</organism>
<gene>
    <name evidence="9" type="ORF">CBF28_09095</name>
</gene>
<dbReference type="GO" id="GO:0050660">
    <property type="term" value="F:flavin adenine dinucleotide binding"/>
    <property type="evidence" value="ECO:0007669"/>
    <property type="project" value="UniProtKB-UniRule"/>
</dbReference>
<evidence type="ECO:0000313" key="10">
    <source>
        <dbReference type="Proteomes" id="UP000288028"/>
    </source>
</evidence>
<dbReference type="InterPro" id="IPR050097">
    <property type="entry name" value="Ferredoxin-NADP_redctase_2"/>
</dbReference>
<keyword evidence="3 6" id="KW-0274">FAD</keyword>
<evidence type="ECO:0000256" key="1">
    <source>
        <dbReference type="ARBA" id="ARBA00011738"/>
    </source>
</evidence>
<evidence type="ECO:0000313" key="9">
    <source>
        <dbReference type="EMBL" id="RSU13634.1"/>
    </source>
</evidence>
<protein>
    <recommendedName>
        <fullName evidence="6">Ferredoxin--NADP reductase</fullName>
        <shortName evidence="6">FNR</shortName>
        <shortName evidence="6">Fd-NADP(+) reductase</shortName>
        <ecNumber evidence="6">1.18.1.2</ecNumber>
    </recommendedName>
</protein>
<comment type="similarity">
    <text evidence="6">Belongs to the ferredoxin--NADP reductase type 2 family.</text>
</comment>
<evidence type="ECO:0000256" key="2">
    <source>
        <dbReference type="ARBA" id="ARBA00022630"/>
    </source>
</evidence>
<feature type="region of interest" description="Disordered" evidence="7">
    <location>
        <begin position="316"/>
        <end position="338"/>
    </location>
</feature>
<dbReference type="OrthoDB" id="9806179at2"/>
<evidence type="ECO:0000256" key="4">
    <source>
        <dbReference type="ARBA" id="ARBA00022857"/>
    </source>
</evidence>
<keyword evidence="5 6" id="KW-0560">Oxidoreductase</keyword>
<feature type="binding site" evidence="6">
    <location>
        <position position="87"/>
    </location>
    <ligand>
        <name>FAD</name>
        <dbReference type="ChEBI" id="CHEBI:57692"/>
    </ligand>
</feature>
<reference evidence="9 10" key="1">
    <citation type="submission" date="2017-05" db="EMBL/GenBank/DDBJ databases">
        <title>Vagococcus spp. assemblies.</title>
        <authorList>
            <person name="Gulvik C.A."/>
        </authorList>
    </citation>
    <scope>NUCLEOTIDE SEQUENCE [LARGE SCALE GENOMIC DNA]</scope>
    <source>
        <strain evidence="9 10">SS1714</strain>
    </source>
</reference>
<evidence type="ECO:0000259" key="8">
    <source>
        <dbReference type="Pfam" id="PF07992"/>
    </source>
</evidence>
<feature type="compositionally biased region" description="Basic residues" evidence="7">
    <location>
        <begin position="326"/>
        <end position="338"/>
    </location>
</feature>
<dbReference type="PANTHER" id="PTHR48105">
    <property type="entry name" value="THIOREDOXIN REDUCTASE 1-RELATED-RELATED"/>
    <property type="match status" value="1"/>
</dbReference>
<dbReference type="Gene3D" id="3.50.50.60">
    <property type="entry name" value="FAD/NAD(P)-binding domain"/>
    <property type="match status" value="2"/>
</dbReference>
<name>A0A430B002_9ENTE</name>
<comment type="catalytic activity">
    <reaction evidence="6">
        <text>2 reduced [2Fe-2S]-[ferredoxin] + NADP(+) + H(+) = 2 oxidized [2Fe-2S]-[ferredoxin] + NADPH</text>
        <dbReference type="Rhea" id="RHEA:20125"/>
        <dbReference type="Rhea" id="RHEA-COMP:10000"/>
        <dbReference type="Rhea" id="RHEA-COMP:10001"/>
        <dbReference type="ChEBI" id="CHEBI:15378"/>
        <dbReference type="ChEBI" id="CHEBI:33737"/>
        <dbReference type="ChEBI" id="CHEBI:33738"/>
        <dbReference type="ChEBI" id="CHEBI:57783"/>
        <dbReference type="ChEBI" id="CHEBI:58349"/>
        <dbReference type="EC" id="1.18.1.2"/>
    </reaction>
</comment>
<dbReference type="EMBL" id="NGKB01000008">
    <property type="protein sequence ID" value="RSU13634.1"/>
    <property type="molecule type" value="Genomic_DNA"/>
</dbReference>
<accession>A0A430B002</accession>
<evidence type="ECO:0000256" key="3">
    <source>
        <dbReference type="ARBA" id="ARBA00022827"/>
    </source>
</evidence>
<comment type="caution">
    <text evidence="6">Lacks conserved residue(s) required for the propagation of feature annotation.</text>
</comment>
<dbReference type="GO" id="GO:0050661">
    <property type="term" value="F:NADP binding"/>
    <property type="evidence" value="ECO:0007669"/>
    <property type="project" value="UniProtKB-UniRule"/>
</dbReference>
<dbReference type="AlphaFoldDB" id="A0A430B002"/>
<comment type="caution">
    <text evidence="9">The sequence shown here is derived from an EMBL/GenBank/DDBJ whole genome shotgun (WGS) entry which is preliminary data.</text>
</comment>